<organism evidence="2 3">
    <name type="scientific">Thalassobellus suaedae</name>
    <dbReference type="NCBI Taxonomy" id="3074124"/>
    <lineage>
        <taxon>Bacteria</taxon>
        <taxon>Pseudomonadati</taxon>
        <taxon>Bacteroidota</taxon>
        <taxon>Flavobacteriia</taxon>
        <taxon>Flavobacteriales</taxon>
        <taxon>Flavobacteriaceae</taxon>
        <taxon>Thalassobellus</taxon>
    </lineage>
</organism>
<evidence type="ECO:0000313" key="2">
    <source>
        <dbReference type="EMBL" id="WNH11758.1"/>
    </source>
</evidence>
<dbReference type="Pfam" id="PF00092">
    <property type="entry name" value="VWA"/>
    <property type="match status" value="1"/>
</dbReference>
<feature type="domain" description="VWFA" evidence="1">
    <location>
        <begin position="47"/>
        <end position="190"/>
    </location>
</feature>
<dbReference type="PROSITE" id="PS50234">
    <property type="entry name" value="VWFA"/>
    <property type="match status" value="1"/>
</dbReference>
<sequence length="271" mass="30892">MSKYLQNTDKNDINISKSGKLDLLNINTSALTASLNDLAIPRLFYQLVIFIIDGSNSMNEDSKNGISKANEIDKGIRSIIQRLKKSKNNNSFDVCFLAFSDDFEDVFSLKNVKDISIEQSFNPLKYVTPKGTKLNRALLHSKEIVNDYHLKNKLKNCQVLIQILSDGAISDYDESIKTVNDLKNIKNTTVSCQFLESHIEQGQEWYSSNEATGEIDYSSRWTIEEVRQDEERIANRFKNFASSIDLFVTSIDPEEIRKHMIKSISTVSKID</sequence>
<gene>
    <name evidence="2" type="ORF">RHP49_12705</name>
</gene>
<dbReference type="SUPFAM" id="SSF53300">
    <property type="entry name" value="vWA-like"/>
    <property type="match status" value="1"/>
</dbReference>
<keyword evidence="3" id="KW-1185">Reference proteome</keyword>
<dbReference type="EMBL" id="CP134536">
    <property type="protein sequence ID" value="WNH11758.1"/>
    <property type="molecule type" value="Genomic_DNA"/>
</dbReference>
<evidence type="ECO:0000313" key="3">
    <source>
        <dbReference type="Proteomes" id="UP001303407"/>
    </source>
</evidence>
<proteinExistence type="predicted"/>
<dbReference type="InterPro" id="IPR002035">
    <property type="entry name" value="VWF_A"/>
</dbReference>
<dbReference type="InterPro" id="IPR036465">
    <property type="entry name" value="vWFA_dom_sf"/>
</dbReference>
<dbReference type="Proteomes" id="UP001303407">
    <property type="component" value="Chromosome"/>
</dbReference>
<evidence type="ECO:0000259" key="1">
    <source>
        <dbReference type="PROSITE" id="PS50234"/>
    </source>
</evidence>
<protein>
    <submittedName>
        <fullName evidence="2">VWA domain-containing protein</fullName>
    </submittedName>
</protein>
<dbReference type="Gene3D" id="3.40.50.410">
    <property type="entry name" value="von Willebrand factor, type A domain"/>
    <property type="match status" value="1"/>
</dbReference>
<accession>A0ABY9Y0J6</accession>
<reference evidence="2 3" key="1">
    <citation type="submission" date="2023-09" db="EMBL/GenBank/DDBJ databases">
        <title>Thalassobella suaedae gen. nov., sp. nov., a marine bacterium of the family Flavobacteriaceae isolated from a halophyte Suaeda japonica.</title>
        <authorList>
            <person name="Lee S.Y."/>
            <person name="Hwang C.Y."/>
        </authorList>
    </citation>
    <scope>NUCLEOTIDE SEQUENCE [LARGE SCALE GENOMIC DNA]</scope>
    <source>
        <strain evidence="2 3">HL-DH10</strain>
    </source>
</reference>
<dbReference type="RefSeq" id="WP_415861736.1">
    <property type="nucleotide sequence ID" value="NZ_CP134536.1"/>
</dbReference>
<name>A0ABY9Y0J6_9FLAO</name>